<dbReference type="Proteomes" id="UP000477849">
    <property type="component" value="Unassembled WGS sequence"/>
</dbReference>
<dbReference type="EMBL" id="JAAKZH010000003">
    <property type="protein sequence ID" value="NGO64082.1"/>
    <property type="molecule type" value="Genomic_DNA"/>
</dbReference>
<organism evidence="1 2">
    <name type="scientific">Rhizobium daejeonense</name>
    <dbReference type="NCBI Taxonomy" id="240521"/>
    <lineage>
        <taxon>Bacteria</taxon>
        <taxon>Pseudomonadati</taxon>
        <taxon>Pseudomonadota</taxon>
        <taxon>Alphaproteobacteria</taxon>
        <taxon>Hyphomicrobiales</taxon>
        <taxon>Rhizobiaceae</taxon>
        <taxon>Rhizobium/Agrobacterium group</taxon>
        <taxon>Rhizobium</taxon>
    </lineage>
</organism>
<dbReference type="Gene3D" id="6.10.280.50">
    <property type="match status" value="1"/>
</dbReference>
<dbReference type="AlphaFoldDB" id="A0A6M1RRV7"/>
<sequence length="79" mass="9283">MSNTPHEIQDEFPEYAEKMHALKAGDERFGKLLEDYREVNRAIHRAETEVEPVGDVQMETMRKQRMVLKDEIYGMLTKA</sequence>
<dbReference type="InterPro" id="IPR038444">
    <property type="entry name" value="DUF465_sf"/>
</dbReference>
<dbReference type="RefSeq" id="WP_099057767.1">
    <property type="nucleotide sequence ID" value="NZ_CP048427.1"/>
</dbReference>
<dbReference type="Pfam" id="PF04325">
    <property type="entry name" value="DUF465"/>
    <property type="match status" value="1"/>
</dbReference>
<accession>A0A6M1RRV7</accession>
<protein>
    <submittedName>
        <fullName evidence="1">YdcH family protein</fullName>
    </submittedName>
</protein>
<evidence type="ECO:0000313" key="2">
    <source>
        <dbReference type="Proteomes" id="UP000477849"/>
    </source>
</evidence>
<dbReference type="InterPro" id="IPR007420">
    <property type="entry name" value="DUF465"/>
</dbReference>
<evidence type="ECO:0000313" key="1">
    <source>
        <dbReference type="EMBL" id="NGO64082.1"/>
    </source>
</evidence>
<keyword evidence="2" id="KW-1185">Reference proteome</keyword>
<proteinExistence type="predicted"/>
<name>A0A6M1RRV7_9HYPH</name>
<comment type="caution">
    <text evidence="1">The sequence shown here is derived from an EMBL/GenBank/DDBJ whole genome shotgun (WGS) entry which is preliminary data.</text>
</comment>
<reference evidence="1 2" key="1">
    <citation type="submission" date="2020-02" db="EMBL/GenBank/DDBJ databases">
        <title>Genome sequence of the type strain CCBAU10050 of Rhizobium daejeonense.</title>
        <authorList>
            <person name="Gao J."/>
            <person name="Sun J."/>
        </authorList>
    </citation>
    <scope>NUCLEOTIDE SEQUENCE [LARGE SCALE GENOMIC DNA]</scope>
    <source>
        <strain evidence="1 2">CCBAU10050</strain>
    </source>
</reference>
<gene>
    <name evidence="1" type="ORF">G6N76_10385</name>
</gene>